<name>A0A0M9WCE5_9EURO</name>
<accession>A0A0M9WCE5</accession>
<keyword evidence="3" id="KW-1185">Reference proteome</keyword>
<comment type="caution">
    <text evidence="2">The sequence shown here is derived from an EMBL/GenBank/DDBJ whole genome shotgun (WGS) entry which is preliminary data.</text>
</comment>
<dbReference type="OrthoDB" id="4336565at2759"/>
<dbReference type="AlphaFoldDB" id="A0A0M9WCE5"/>
<dbReference type="EMBL" id="LHQQ01000197">
    <property type="protein sequence ID" value="KOS39563.1"/>
    <property type="molecule type" value="Genomic_DNA"/>
</dbReference>
<evidence type="ECO:0000313" key="2">
    <source>
        <dbReference type="EMBL" id="KOS39563.1"/>
    </source>
</evidence>
<sequence>MSSREFHRRARSGALASEPLEATALHCHLVGRGIKDWPLVVVDELANGNYLIWTLCARLAESGLDPEWTQKFNSQHRSQWVQTQGIVKQTEPANRAKLDIPLPPMLEAVFNYIGRSMTPSSLIIRSTPPGRRPGAEFMQLLLHASNPHRSSAEIFLVKLNETDEDGPSPPGAFSRRAHRRREDEDGPPSPGAFSRRAHRRVRLCFNDNNLSFDNLVQILPKMGSKKVPN</sequence>
<reference evidence="2 3" key="1">
    <citation type="submission" date="2015-08" db="EMBL/GenBank/DDBJ databases">
        <title>Genome sequencing of Penicillium nordicum.</title>
        <authorList>
            <person name="Nguyen H.D."/>
            <person name="Seifert K.A."/>
        </authorList>
    </citation>
    <scope>NUCLEOTIDE SEQUENCE [LARGE SCALE GENOMIC DNA]</scope>
    <source>
        <strain evidence="2 3">DAOMC 185683</strain>
    </source>
</reference>
<dbReference type="Proteomes" id="UP000037696">
    <property type="component" value="Unassembled WGS sequence"/>
</dbReference>
<evidence type="ECO:0000313" key="3">
    <source>
        <dbReference type="Proteomes" id="UP000037696"/>
    </source>
</evidence>
<gene>
    <name evidence="2" type="ORF">ACN38_g9578</name>
</gene>
<protein>
    <submittedName>
        <fullName evidence="2">Uncharacterized protein</fullName>
    </submittedName>
</protein>
<evidence type="ECO:0000256" key="1">
    <source>
        <dbReference type="SAM" id="MobiDB-lite"/>
    </source>
</evidence>
<feature type="region of interest" description="Disordered" evidence="1">
    <location>
        <begin position="160"/>
        <end position="195"/>
    </location>
</feature>
<organism evidence="2 3">
    <name type="scientific">Penicillium nordicum</name>
    <dbReference type="NCBI Taxonomy" id="229535"/>
    <lineage>
        <taxon>Eukaryota</taxon>
        <taxon>Fungi</taxon>
        <taxon>Dikarya</taxon>
        <taxon>Ascomycota</taxon>
        <taxon>Pezizomycotina</taxon>
        <taxon>Eurotiomycetes</taxon>
        <taxon>Eurotiomycetidae</taxon>
        <taxon>Eurotiales</taxon>
        <taxon>Aspergillaceae</taxon>
        <taxon>Penicillium</taxon>
    </lineage>
</organism>
<proteinExistence type="predicted"/>